<evidence type="ECO:0000256" key="3">
    <source>
        <dbReference type="ARBA" id="ARBA00022786"/>
    </source>
</evidence>
<evidence type="ECO:0000313" key="6">
    <source>
        <dbReference type="Proteomes" id="UP000554482"/>
    </source>
</evidence>
<dbReference type="InterPro" id="IPR014729">
    <property type="entry name" value="Rossmann-like_a/b/a_fold"/>
</dbReference>
<sequence>MESLHISPPFQPDGNYFSKLPSFNLGLQQRRKFPEIADENDGDKVYVAVGKSIEKSIDLIQWTFQRFGTQEIVLLHVHQPSSRIPTLLGKLPVRHANEELVSAHRREEKEQCKELLFSYLNICSKAKVKATIVMTESEQVQKGIVELVNKHASKKLVMGALLDIKVEYSCMKATNSTTKAGYVSKNSPPFCEIWFVSKGKHVWTREASADLCLVTPMHREWLRSNRSCGHKTEHTVNPTFRRSHSVGVLNWLQGGTNQVGVALSADESSFLNGTSQSLTGPNNSTQASGFTSAEIKVLSQLDSKLDEENDYNQMLKARAEAVHGNDIAFAELLKRKKLEYEALEANNKKASKENTYLQMEMETIIK</sequence>
<feature type="coiled-coil region" evidence="4">
    <location>
        <begin position="333"/>
        <end position="360"/>
    </location>
</feature>
<keyword evidence="3" id="KW-0833">Ubl conjugation pathway</keyword>
<gene>
    <name evidence="5" type="ORF">FRX31_018095</name>
</gene>
<dbReference type="SUPFAM" id="SSF52402">
    <property type="entry name" value="Adenine nucleotide alpha hydrolases-like"/>
    <property type="match status" value="1"/>
</dbReference>
<proteinExistence type="predicted"/>
<keyword evidence="6" id="KW-1185">Reference proteome</keyword>
<dbReference type="PANTHER" id="PTHR45647">
    <property type="entry name" value="OS02G0152300 PROTEIN"/>
    <property type="match status" value="1"/>
</dbReference>
<dbReference type="InterPro" id="IPR051348">
    <property type="entry name" value="U-box_ubiquitin_ligases"/>
</dbReference>
<comment type="catalytic activity">
    <reaction evidence="1">
        <text>S-ubiquitinyl-[E2 ubiquitin-conjugating enzyme]-L-cysteine + [acceptor protein]-L-lysine = [E2 ubiquitin-conjugating enzyme]-L-cysteine + N(6)-ubiquitinyl-[acceptor protein]-L-lysine.</text>
        <dbReference type="EC" id="2.3.2.27"/>
    </reaction>
</comment>
<keyword evidence="4" id="KW-0175">Coiled coil</keyword>
<dbReference type="PANTHER" id="PTHR45647:SF43">
    <property type="entry name" value="OS10G0100500 PROTEIN"/>
    <property type="match status" value="1"/>
</dbReference>
<reference evidence="5 6" key="1">
    <citation type="submission" date="2020-06" db="EMBL/GenBank/DDBJ databases">
        <title>Transcriptomic and genomic resources for Thalictrum thalictroides and T. hernandezii: Facilitating candidate gene discovery in an emerging model plant lineage.</title>
        <authorList>
            <person name="Arias T."/>
            <person name="Riano-Pachon D.M."/>
            <person name="Di Stilio V.S."/>
        </authorList>
    </citation>
    <scope>NUCLEOTIDE SEQUENCE [LARGE SCALE GENOMIC DNA]</scope>
    <source>
        <strain evidence="6">cv. WT478/WT964</strain>
        <tissue evidence="5">Leaves</tissue>
    </source>
</reference>
<dbReference type="Proteomes" id="UP000554482">
    <property type="component" value="Unassembled WGS sequence"/>
</dbReference>
<dbReference type="EC" id="2.3.2.27" evidence="2"/>
<evidence type="ECO:0000256" key="2">
    <source>
        <dbReference type="ARBA" id="ARBA00012483"/>
    </source>
</evidence>
<dbReference type="CDD" id="cd01989">
    <property type="entry name" value="USP_STK_Ubox_N"/>
    <property type="match status" value="1"/>
</dbReference>
<organism evidence="5 6">
    <name type="scientific">Thalictrum thalictroides</name>
    <name type="common">Rue-anemone</name>
    <name type="synonym">Anemone thalictroides</name>
    <dbReference type="NCBI Taxonomy" id="46969"/>
    <lineage>
        <taxon>Eukaryota</taxon>
        <taxon>Viridiplantae</taxon>
        <taxon>Streptophyta</taxon>
        <taxon>Embryophyta</taxon>
        <taxon>Tracheophyta</taxon>
        <taxon>Spermatophyta</taxon>
        <taxon>Magnoliopsida</taxon>
        <taxon>Ranunculales</taxon>
        <taxon>Ranunculaceae</taxon>
        <taxon>Thalictroideae</taxon>
        <taxon>Thalictrum</taxon>
    </lineage>
</organism>
<name>A0A7J6W5W0_THATH</name>
<evidence type="ECO:0000313" key="5">
    <source>
        <dbReference type="EMBL" id="KAF5192317.1"/>
    </source>
</evidence>
<accession>A0A7J6W5W0</accession>
<protein>
    <recommendedName>
        <fullName evidence="2">RING-type E3 ubiquitin transferase</fullName>
        <ecNumber evidence="2">2.3.2.27</ecNumber>
    </recommendedName>
</protein>
<dbReference type="OrthoDB" id="10064100at2759"/>
<dbReference type="Gene3D" id="3.40.50.620">
    <property type="entry name" value="HUPs"/>
    <property type="match status" value="1"/>
</dbReference>
<comment type="caution">
    <text evidence="5">The sequence shown here is derived from an EMBL/GenBank/DDBJ whole genome shotgun (WGS) entry which is preliminary data.</text>
</comment>
<dbReference type="GO" id="GO:0061630">
    <property type="term" value="F:ubiquitin protein ligase activity"/>
    <property type="evidence" value="ECO:0007669"/>
    <property type="project" value="UniProtKB-EC"/>
</dbReference>
<dbReference type="AlphaFoldDB" id="A0A7J6W5W0"/>
<evidence type="ECO:0000256" key="4">
    <source>
        <dbReference type="SAM" id="Coils"/>
    </source>
</evidence>
<dbReference type="EMBL" id="JABWDY010021527">
    <property type="protein sequence ID" value="KAF5192317.1"/>
    <property type="molecule type" value="Genomic_DNA"/>
</dbReference>
<evidence type="ECO:0000256" key="1">
    <source>
        <dbReference type="ARBA" id="ARBA00000900"/>
    </source>
</evidence>